<dbReference type="GO" id="GO:0008270">
    <property type="term" value="F:zinc ion binding"/>
    <property type="evidence" value="ECO:0007669"/>
    <property type="project" value="InterPro"/>
</dbReference>
<keyword evidence="2" id="KW-0255">Endonuclease</keyword>
<dbReference type="PANTHER" id="PTHR37827">
    <property type="entry name" value="TUDOR DOMAIN-CONTAINING PROTEIN"/>
    <property type="match status" value="1"/>
</dbReference>
<organism evidence="2 3">
    <name type="scientific">Peribacillus simplex</name>
    <dbReference type="NCBI Taxonomy" id="1478"/>
    <lineage>
        <taxon>Bacteria</taxon>
        <taxon>Bacillati</taxon>
        <taxon>Bacillota</taxon>
        <taxon>Bacilli</taxon>
        <taxon>Bacillales</taxon>
        <taxon>Bacillaceae</taxon>
        <taxon>Peribacillus</taxon>
    </lineage>
</organism>
<dbReference type="GO" id="GO:0003676">
    <property type="term" value="F:nucleic acid binding"/>
    <property type="evidence" value="ECO:0007669"/>
    <property type="project" value="InterPro"/>
</dbReference>
<dbReference type="InterPro" id="IPR003615">
    <property type="entry name" value="HNH_nuc"/>
</dbReference>
<proteinExistence type="predicted"/>
<reference evidence="2 3" key="1">
    <citation type="journal article" date="2019" name="Environ. Microbiol.">
        <title>An active ?-lactamase is a part of an orchestrated cell wall stress resistance network of Bacillus subtilis and related rhizosphere species.</title>
        <authorList>
            <person name="Bucher T."/>
            <person name="Keren-Paz A."/>
            <person name="Hausser J."/>
            <person name="Olender T."/>
            <person name="Cytryn E."/>
            <person name="Kolodkin-Gal I."/>
        </authorList>
    </citation>
    <scope>NUCLEOTIDE SEQUENCE [LARGE SCALE GENOMIC DNA]</scope>
    <source>
        <strain evidence="2 3">I4</strain>
    </source>
</reference>
<evidence type="ECO:0000259" key="1">
    <source>
        <dbReference type="Pfam" id="PF01844"/>
    </source>
</evidence>
<dbReference type="EMBL" id="SZNT01000385">
    <property type="protein sequence ID" value="TKH08333.1"/>
    <property type="molecule type" value="Genomic_DNA"/>
</dbReference>
<name>A0A9X8ZDY6_9BACI</name>
<keyword evidence="2" id="KW-0378">Hydrolase</keyword>
<dbReference type="PANTHER" id="PTHR37827:SF1">
    <property type="entry name" value="HNH DOMAIN-CONTAINING PROTEIN"/>
    <property type="match status" value="1"/>
</dbReference>
<dbReference type="OrthoDB" id="9802640at2"/>
<gene>
    <name evidence="2" type="ORF">FC678_20610</name>
</gene>
<protein>
    <submittedName>
        <fullName evidence="2">HNH endonuclease</fullName>
    </submittedName>
</protein>
<evidence type="ECO:0000313" key="2">
    <source>
        <dbReference type="EMBL" id="TKH08333.1"/>
    </source>
</evidence>
<dbReference type="Gene3D" id="1.10.30.50">
    <property type="match status" value="1"/>
</dbReference>
<accession>A0A9X8ZDY6</accession>
<sequence length="92" mass="10662">MKGTCELCDRGEIELTIHHLTPRELGGSDLPIAYLCKSCHKQIHALYSNRELAIRLYTVLLLKDDEALKKYLKWIKKQPVTRAVKIRKSKTK</sequence>
<comment type="caution">
    <text evidence="2">The sequence shown here is derived from an EMBL/GenBank/DDBJ whole genome shotgun (WGS) entry which is preliminary data.</text>
</comment>
<evidence type="ECO:0000313" key="3">
    <source>
        <dbReference type="Proteomes" id="UP000309170"/>
    </source>
</evidence>
<dbReference type="RefSeq" id="WP_137020138.1">
    <property type="nucleotide sequence ID" value="NZ_SZNS01000081.1"/>
</dbReference>
<dbReference type="AlphaFoldDB" id="A0A9X8ZDY6"/>
<feature type="domain" description="HNH" evidence="1">
    <location>
        <begin position="5"/>
        <end position="45"/>
    </location>
</feature>
<dbReference type="InterPro" id="IPR002711">
    <property type="entry name" value="HNH"/>
</dbReference>
<dbReference type="CDD" id="cd00085">
    <property type="entry name" value="HNHc"/>
    <property type="match status" value="1"/>
</dbReference>
<keyword evidence="2" id="KW-0540">Nuclease</keyword>
<dbReference type="Pfam" id="PF01844">
    <property type="entry name" value="HNH"/>
    <property type="match status" value="1"/>
</dbReference>
<dbReference type="Proteomes" id="UP000309170">
    <property type="component" value="Unassembled WGS sequence"/>
</dbReference>
<dbReference type="GO" id="GO:0004519">
    <property type="term" value="F:endonuclease activity"/>
    <property type="evidence" value="ECO:0007669"/>
    <property type="project" value="UniProtKB-KW"/>
</dbReference>